<dbReference type="RefSeq" id="WP_063366131.1">
    <property type="nucleotide sequence ID" value="NZ_AQHB01000049.1"/>
</dbReference>
<name>A0A166UBX3_9GAMM</name>
<keyword evidence="3" id="KW-1185">Reference proteome</keyword>
<dbReference type="PATRIC" id="fig|1365250.3.peg.5176"/>
<accession>A0A166UBX3</accession>
<gene>
    <name evidence="2" type="ORF">N475_05620</name>
</gene>
<proteinExistence type="inferred from homology"/>
<dbReference type="Proteomes" id="UP000076643">
    <property type="component" value="Unassembled WGS sequence"/>
</dbReference>
<dbReference type="CDD" id="cd23763">
    <property type="entry name" value="ASKHA_ATPase_ROK"/>
    <property type="match status" value="1"/>
</dbReference>
<evidence type="ECO:0000313" key="2">
    <source>
        <dbReference type="EMBL" id="KZN29777.1"/>
    </source>
</evidence>
<dbReference type="SUPFAM" id="SSF53067">
    <property type="entry name" value="Actin-like ATPase domain"/>
    <property type="match status" value="1"/>
</dbReference>
<dbReference type="AlphaFoldDB" id="A0A166UBX3"/>
<dbReference type="PANTHER" id="PTHR18964">
    <property type="entry name" value="ROK (REPRESSOR, ORF, KINASE) FAMILY"/>
    <property type="match status" value="1"/>
</dbReference>
<evidence type="ECO:0000313" key="3">
    <source>
        <dbReference type="Proteomes" id="UP000076643"/>
    </source>
</evidence>
<reference evidence="2 3" key="1">
    <citation type="submission" date="2013-07" db="EMBL/GenBank/DDBJ databases">
        <title>Comparative Genomic and Metabolomic Analysis of Twelve Strains of Pseudoalteromonas luteoviolacea.</title>
        <authorList>
            <person name="Vynne N.G."/>
            <person name="Mansson M."/>
            <person name="Gram L."/>
        </authorList>
    </citation>
    <scope>NUCLEOTIDE SEQUENCE [LARGE SCALE GENOMIC DNA]</scope>
    <source>
        <strain evidence="2 3">DSM 6061</strain>
    </source>
</reference>
<comment type="similarity">
    <text evidence="1">Belongs to the ROK (NagC/XylR) family.</text>
</comment>
<comment type="caution">
    <text evidence="2">The sequence shown here is derived from an EMBL/GenBank/DDBJ whole genome shotgun (WGS) entry which is preliminary data.</text>
</comment>
<sequence>MAGKIVCIDLGGTKALCGVAHQGVVSNVKRHPVPSAATKQEVTDFLIEVISHSFTAECNGIAIGIPGVVDSESGYVFEVTNIPSWKNIHLSHILKKRFNVPVLVHNDVNCFAYGEFKYGAHFDRGRPCQTILGVCLGTGLGAGIVIAGQIYTGKKGLAGEFGSAPYLQQTIEDYCSGQFFRNLGTDGEHEYQLALAGDKRALNLFEQLGSHLGVAIAHMQLAYDPDVIVLGGSVSNSYHLFESSMRARFAQFDQCDHLTINISTLPNSPLVGACELFYQRFGSEVKPPEPA</sequence>
<dbReference type="EMBL" id="AUYB01000158">
    <property type="protein sequence ID" value="KZN29777.1"/>
    <property type="molecule type" value="Genomic_DNA"/>
</dbReference>
<dbReference type="InterPro" id="IPR000600">
    <property type="entry name" value="ROK"/>
</dbReference>
<dbReference type="Gene3D" id="3.30.420.40">
    <property type="match status" value="2"/>
</dbReference>
<protein>
    <recommendedName>
        <fullName evidence="4">ROK family transcriptional regulator</fullName>
    </recommendedName>
</protein>
<dbReference type="Pfam" id="PF00480">
    <property type="entry name" value="ROK"/>
    <property type="match status" value="1"/>
</dbReference>
<evidence type="ECO:0000256" key="1">
    <source>
        <dbReference type="ARBA" id="ARBA00006479"/>
    </source>
</evidence>
<dbReference type="PANTHER" id="PTHR18964:SF149">
    <property type="entry name" value="BIFUNCTIONAL UDP-N-ACETYLGLUCOSAMINE 2-EPIMERASE_N-ACETYLMANNOSAMINE KINASE"/>
    <property type="match status" value="1"/>
</dbReference>
<evidence type="ECO:0008006" key="4">
    <source>
        <dbReference type="Google" id="ProtNLM"/>
    </source>
</evidence>
<organism evidence="2 3">
    <name type="scientific">Pseudoalteromonas luteoviolacea DSM 6061</name>
    <dbReference type="NCBI Taxonomy" id="1365250"/>
    <lineage>
        <taxon>Bacteria</taxon>
        <taxon>Pseudomonadati</taxon>
        <taxon>Pseudomonadota</taxon>
        <taxon>Gammaproteobacteria</taxon>
        <taxon>Alteromonadales</taxon>
        <taxon>Pseudoalteromonadaceae</taxon>
        <taxon>Pseudoalteromonas</taxon>
    </lineage>
</organism>
<dbReference type="InterPro" id="IPR043129">
    <property type="entry name" value="ATPase_NBD"/>
</dbReference>